<evidence type="ECO:0000313" key="2">
    <source>
        <dbReference type="EMBL" id="KXX75410.1"/>
    </source>
</evidence>
<feature type="compositionally biased region" description="Basic and acidic residues" evidence="1">
    <location>
        <begin position="163"/>
        <end position="181"/>
    </location>
</feature>
<evidence type="ECO:0000313" key="3">
    <source>
        <dbReference type="Proteomes" id="UP000078237"/>
    </source>
</evidence>
<dbReference type="AlphaFoldDB" id="A0A175VWN4"/>
<keyword evidence="3" id="KW-1185">Reference proteome</keyword>
<comment type="caution">
    <text evidence="2">The sequence shown here is derived from an EMBL/GenBank/DDBJ whole genome shotgun (WGS) entry which is preliminary data.</text>
</comment>
<dbReference type="Proteomes" id="UP000078237">
    <property type="component" value="Unassembled WGS sequence"/>
</dbReference>
<accession>A0A175VWN4</accession>
<reference evidence="2 3" key="1">
    <citation type="journal article" date="2016" name="Genome Announc.">
        <title>Genome Sequence of Madurella mycetomatis mm55, Isolated from a Human Mycetoma Case in Sudan.</title>
        <authorList>
            <person name="Smit S."/>
            <person name="Derks M.F."/>
            <person name="Bervoets S."/>
            <person name="Fahal A."/>
            <person name="van Leeuwen W."/>
            <person name="van Belkum A."/>
            <person name="van de Sande W.W."/>
        </authorList>
    </citation>
    <scope>NUCLEOTIDE SEQUENCE [LARGE SCALE GENOMIC DNA]</scope>
    <source>
        <strain evidence="3">mm55</strain>
    </source>
</reference>
<name>A0A175VWN4_9PEZI</name>
<dbReference type="OrthoDB" id="4564186at2759"/>
<proteinExistence type="predicted"/>
<gene>
    <name evidence="2" type="ORF">MMYC01_209496</name>
</gene>
<protein>
    <submittedName>
        <fullName evidence="2">Uncharacterized protein</fullName>
    </submittedName>
</protein>
<organism evidence="2 3">
    <name type="scientific">Madurella mycetomatis</name>
    <dbReference type="NCBI Taxonomy" id="100816"/>
    <lineage>
        <taxon>Eukaryota</taxon>
        <taxon>Fungi</taxon>
        <taxon>Dikarya</taxon>
        <taxon>Ascomycota</taxon>
        <taxon>Pezizomycotina</taxon>
        <taxon>Sordariomycetes</taxon>
        <taxon>Sordariomycetidae</taxon>
        <taxon>Sordariales</taxon>
        <taxon>Sordariales incertae sedis</taxon>
        <taxon>Madurella</taxon>
    </lineage>
</organism>
<evidence type="ECO:0000256" key="1">
    <source>
        <dbReference type="SAM" id="MobiDB-lite"/>
    </source>
</evidence>
<dbReference type="VEuPathDB" id="FungiDB:MMYC01_209496"/>
<feature type="region of interest" description="Disordered" evidence="1">
    <location>
        <begin position="163"/>
        <end position="188"/>
    </location>
</feature>
<sequence length="188" mass="21358">MNPPHIDTLAVSKEQWNRAFIEGPHTSFGMVKALMDALKLTYPQLLEKPEALLAAFRDSEPLIRNIEDQPWVNTWAKKTGRCTSFAVKVARALEKAHPSAFEFVYFDLGRHRVARCVKTNILINSDSDSGAKIMLPSAHDTDWPERDRRGRYRYHADGYSIYEGKETGELGTEPRSRRDPVSPEDAIS</sequence>
<dbReference type="EMBL" id="LCTW02000273">
    <property type="protein sequence ID" value="KXX75410.1"/>
    <property type="molecule type" value="Genomic_DNA"/>
</dbReference>